<dbReference type="AlphaFoldDB" id="A0A0V1MSK8"/>
<reference evidence="1 2" key="1">
    <citation type="submission" date="2015-01" db="EMBL/GenBank/DDBJ databases">
        <title>Evolution of Trichinella species and genotypes.</title>
        <authorList>
            <person name="Korhonen P.K."/>
            <person name="Edoardo P."/>
            <person name="Giuseppe L.R."/>
            <person name="Gasser R.B."/>
        </authorList>
    </citation>
    <scope>NUCLEOTIDE SEQUENCE [LARGE SCALE GENOMIC DNA]</scope>
    <source>
        <strain evidence="1">ISS1980</strain>
    </source>
</reference>
<gene>
    <name evidence="1" type="ORF">T10_10260</name>
</gene>
<keyword evidence="2" id="KW-1185">Reference proteome</keyword>
<dbReference type="EMBL" id="JYDO01000045">
    <property type="protein sequence ID" value="KRZ74788.1"/>
    <property type="molecule type" value="Genomic_DNA"/>
</dbReference>
<dbReference type="Proteomes" id="UP000054843">
    <property type="component" value="Unassembled WGS sequence"/>
</dbReference>
<sequence>MTKKQNQNSNTNIHNATNKCFTNLPVRTRLNKYNTLNKCMHIKQGPSDWSILIRLGAYFFASTCFRHSAVWRLFVRRMKMNATNK</sequence>
<accession>A0A0V1MSK8</accession>
<evidence type="ECO:0000313" key="1">
    <source>
        <dbReference type="EMBL" id="KRZ74788.1"/>
    </source>
</evidence>
<name>A0A0V1MSK8_9BILA</name>
<protein>
    <submittedName>
        <fullName evidence="1">Uncharacterized protein</fullName>
    </submittedName>
</protein>
<proteinExistence type="predicted"/>
<organism evidence="1 2">
    <name type="scientific">Trichinella papuae</name>
    <dbReference type="NCBI Taxonomy" id="268474"/>
    <lineage>
        <taxon>Eukaryota</taxon>
        <taxon>Metazoa</taxon>
        <taxon>Ecdysozoa</taxon>
        <taxon>Nematoda</taxon>
        <taxon>Enoplea</taxon>
        <taxon>Dorylaimia</taxon>
        <taxon>Trichinellida</taxon>
        <taxon>Trichinellidae</taxon>
        <taxon>Trichinella</taxon>
    </lineage>
</organism>
<comment type="caution">
    <text evidence="1">The sequence shown here is derived from an EMBL/GenBank/DDBJ whole genome shotgun (WGS) entry which is preliminary data.</text>
</comment>
<evidence type="ECO:0000313" key="2">
    <source>
        <dbReference type="Proteomes" id="UP000054843"/>
    </source>
</evidence>